<dbReference type="InterPro" id="IPR035956">
    <property type="entry name" value="RimP_N_sf"/>
</dbReference>
<keyword evidence="1 3" id="KW-0963">Cytoplasm</keyword>
<evidence type="ECO:0000259" key="5">
    <source>
        <dbReference type="Pfam" id="PF17384"/>
    </source>
</evidence>
<dbReference type="PANTHER" id="PTHR33867">
    <property type="entry name" value="RIBOSOME MATURATION FACTOR RIMP"/>
    <property type="match status" value="1"/>
</dbReference>
<feature type="domain" description="Ribosome maturation factor RimP C-terminal" evidence="5">
    <location>
        <begin position="88"/>
        <end position="155"/>
    </location>
</feature>
<protein>
    <recommendedName>
        <fullName evidence="3">Ribosome maturation factor RimP</fullName>
    </recommendedName>
</protein>
<dbReference type="Gene3D" id="3.30.300.70">
    <property type="entry name" value="RimP-like superfamily, N-terminal"/>
    <property type="match status" value="1"/>
</dbReference>
<dbReference type="Pfam" id="PF17384">
    <property type="entry name" value="DUF150_C"/>
    <property type="match status" value="1"/>
</dbReference>
<dbReference type="HAMAP" id="MF_01077">
    <property type="entry name" value="RimP"/>
    <property type="match status" value="1"/>
</dbReference>
<reference evidence="6 7" key="1">
    <citation type="submission" date="2016-10" db="EMBL/GenBank/DDBJ databases">
        <authorList>
            <person name="de Groot N.N."/>
        </authorList>
    </citation>
    <scope>NUCLEOTIDE SEQUENCE [LARGE SCALE GENOMIC DNA]</scope>
    <source>
        <strain evidence="6 7">CGMCC 4.5739</strain>
    </source>
</reference>
<dbReference type="GO" id="GO:0005829">
    <property type="term" value="C:cytosol"/>
    <property type="evidence" value="ECO:0007669"/>
    <property type="project" value="TreeGrafter"/>
</dbReference>
<dbReference type="GO" id="GO:0006412">
    <property type="term" value="P:translation"/>
    <property type="evidence" value="ECO:0007669"/>
    <property type="project" value="TreeGrafter"/>
</dbReference>
<comment type="subcellular location">
    <subcellularLocation>
        <location evidence="3">Cytoplasm</location>
    </subcellularLocation>
</comment>
<comment type="function">
    <text evidence="3">Required for maturation of 30S ribosomal subunits.</text>
</comment>
<dbReference type="InterPro" id="IPR003728">
    <property type="entry name" value="Ribosome_maturation_RimP"/>
</dbReference>
<dbReference type="AlphaFoldDB" id="A0A1I1P4N8"/>
<evidence type="ECO:0000313" key="7">
    <source>
        <dbReference type="Proteomes" id="UP000199207"/>
    </source>
</evidence>
<sequence length="164" mass="18219">MSTTQNDRLRELVEPLAAERGMDLEDLTLAQVGSRRVLTIVVDTDEGVQLDECAELSHAVSELLDRRGALGDVSYVLEVTSPGVDRPLTERRHFERSLDRMVHLQLSGGGTLTARVRAVDDEGLDLEVPGEKGRRPKQRRVAFAEIDKARGEVDFARGDSKQQQ</sequence>
<name>A0A1I1P4N8_9ACTN</name>
<organism evidence="6 7">
    <name type="scientific">Streptomyces aidingensis</name>
    <dbReference type="NCBI Taxonomy" id="910347"/>
    <lineage>
        <taxon>Bacteria</taxon>
        <taxon>Bacillati</taxon>
        <taxon>Actinomycetota</taxon>
        <taxon>Actinomycetes</taxon>
        <taxon>Kitasatosporales</taxon>
        <taxon>Streptomycetaceae</taxon>
        <taxon>Streptomyces</taxon>
    </lineage>
</organism>
<dbReference type="InterPro" id="IPR028989">
    <property type="entry name" value="RimP_N"/>
</dbReference>
<proteinExistence type="inferred from homology"/>
<dbReference type="OrthoDB" id="9805006at2"/>
<dbReference type="SUPFAM" id="SSF75420">
    <property type="entry name" value="YhbC-like, N-terminal domain"/>
    <property type="match status" value="1"/>
</dbReference>
<comment type="similarity">
    <text evidence="3">Belongs to the RimP family.</text>
</comment>
<evidence type="ECO:0000256" key="3">
    <source>
        <dbReference type="HAMAP-Rule" id="MF_01077"/>
    </source>
</evidence>
<dbReference type="RefSeq" id="WP_093839604.1">
    <property type="nucleotide sequence ID" value="NZ_FOLM01000008.1"/>
</dbReference>
<gene>
    <name evidence="3" type="primary">rimP</name>
    <name evidence="6" type="ORF">SAMN05421773_108237</name>
</gene>
<evidence type="ECO:0000259" key="4">
    <source>
        <dbReference type="Pfam" id="PF02576"/>
    </source>
</evidence>
<dbReference type="Pfam" id="PF02576">
    <property type="entry name" value="RimP_N"/>
    <property type="match status" value="1"/>
</dbReference>
<dbReference type="STRING" id="910347.SAMN05421773_108237"/>
<evidence type="ECO:0000256" key="2">
    <source>
        <dbReference type="ARBA" id="ARBA00022517"/>
    </source>
</evidence>
<keyword evidence="2 3" id="KW-0690">Ribosome biogenesis</keyword>
<keyword evidence="7" id="KW-1185">Reference proteome</keyword>
<evidence type="ECO:0000256" key="1">
    <source>
        <dbReference type="ARBA" id="ARBA00022490"/>
    </source>
</evidence>
<dbReference type="Proteomes" id="UP000199207">
    <property type="component" value="Unassembled WGS sequence"/>
</dbReference>
<dbReference type="GO" id="GO:0000028">
    <property type="term" value="P:ribosomal small subunit assembly"/>
    <property type="evidence" value="ECO:0007669"/>
    <property type="project" value="TreeGrafter"/>
</dbReference>
<feature type="domain" description="Ribosome maturation factor RimP N-terminal" evidence="4">
    <location>
        <begin position="12"/>
        <end position="85"/>
    </location>
</feature>
<dbReference type="PANTHER" id="PTHR33867:SF1">
    <property type="entry name" value="RIBOSOME MATURATION FACTOR RIMP"/>
    <property type="match status" value="1"/>
</dbReference>
<dbReference type="CDD" id="cd01734">
    <property type="entry name" value="YlxS_C"/>
    <property type="match status" value="1"/>
</dbReference>
<accession>A0A1I1P4N8</accession>
<dbReference type="EMBL" id="FOLM01000008">
    <property type="protein sequence ID" value="SFD02648.1"/>
    <property type="molecule type" value="Genomic_DNA"/>
</dbReference>
<dbReference type="NCBIfam" id="NF000930">
    <property type="entry name" value="PRK00092.2-2"/>
    <property type="match status" value="1"/>
</dbReference>
<dbReference type="InterPro" id="IPR028998">
    <property type="entry name" value="RimP_C"/>
</dbReference>
<evidence type="ECO:0000313" key="6">
    <source>
        <dbReference type="EMBL" id="SFD02648.1"/>
    </source>
</evidence>